<name>A0A840CGI4_9BACT</name>
<dbReference type="InterPro" id="IPR001296">
    <property type="entry name" value="Glyco_trans_1"/>
</dbReference>
<dbReference type="Gene3D" id="3.40.50.2000">
    <property type="entry name" value="Glycogen Phosphorylase B"/>
    <property type="match status" value="2"/>
</dbReference>
<keyword evidence="4" id="KW-1185">Reference proteome</keyword>
<dbReference type="PANTHER" id="PTHR45947:SF3">
    <property type="entry name" value="SULFOQUINOVOSYL TRANSFERASE SQD2"/>
    <property type="match status" value="1"/>
</dbReference>
<dbReference type="SUPFAM" id="SSF53756">
    <property type="entry name" value="UDP-Glycosyltransferase/glycogen phosphorylase"/>
    <property type="match status" value="1"/>
</dbReference>
<dbReference type="GO" id="GO:0016757">
    <property type="term" value="F:glycosyltransferase activity"/>
    <property type="evidence" value="ECO:0007669"/>
    <property type="project" value="InterPro"/>
</dbReference>
<dbReference type="Proteomes" id="UP000555103">
    <property type="component" value="Unassembled WGS sequence"/>
</dbReference>
<dbReference type="Pfam" id="PF00534">
    <property type="entry name" value="Glycos_transf_1"/>
    <property type="match status" value="1"/>
</dbReference>
<comment type="caution">
    <text evidence="3">The sequence shown here is derived from an EMBL/GenBank/DDBJ whole genome shotgun (WGS) entry which is preliminary data.</text>
</comment>
<dbReference type="AlphaFoldDB" id="A0A840CGI4"/>
<accession>A0A840CGI4</accession>
<organism evidence="3 4">
    <name type="scientific">Dysgonomonas hofstadii</name>
    <dbReference type="NCBI Taxonomy" id="637886"/>
    <lineage>
        <taxon>Bacteria</taxon>
        <taxon>Pseudomonadati</taxon>
        <taxon>Bacteroidota</taxon>
        <taxon>Bacteroidia</taxon>
        <taxon>Bacteroidales</taxon>
        <taxon>Dysgonomonadaceae</taxon>
        <taxon>Dysgonomonas</taxon>
    </lineage>
</organism>
<dbReference type="RefSeq" id="WP_183306020.1">
    <property type="nucleotide sequence ID" value="NZ_JACIEP010000003.1"/>
</dbReference>
<protein>
    <submittedName>
        <fullName evidence="3">Glycosyltransferase involved in cell wall biosynthesis</fullName>
    </submittedName>
</protein>
<dbReference type="PANTHER" id="PTHR45947">
    <property type="entry name" value="SULFOQUINOVOSYL TRANSFERASE SQD2"/>
    <property type="match status" value="1"/>
</dbReference>
<evidence type="ECO:0000259" key="1">
    <source>
        <dbReference type="Pfam" id="PF00534"/>
    </source>
</evidence>
<reference evidence="3 4" key="1">
    <citation type="submission" date="2020-08" db="EMBL/GenBank/DDBJ databases">
        <title>Genomic Encyclopedia of Type Strains, Phase IV (KMG-IV): sequencing the most valuable type-strain genomes for metagenomic binning, comparative biology and taxonomic classification.</title>
        <authorList>
            <person name="Goeker M."/>
        </authorList>
    </citation>
    <scope>NUCLEOTIDE SEQUENCE [LARGE SCALE GENOMIC DNA]</scope>
    <source>
        <strain evidence="3 4">DSM 104969</strain>
    </source>
</reference>
<sequence length="371" mass="42300">MKINLALISPNLNAYSETFIQNHKKYFDANVKFYYGGYLPIFLEEEALLGLNKKERIIRYIKERILKKKPEYTEKEKALINSFKKHKIDVVYAEYGPTGAAITNICKKLDIPFIVNFHGADISVNDIIENYKEQYERLFDHSSKIIVVSRQMYNRLIDMGCSAEKLEYITYGPEDDFFDIQPTYKENSFLSVGRFVDKKAPYYTILALKKIVEKYPDAKLYMAGDGPLFNTCINMTKQLALENNVIFLGALSHAELLSYYEKAKAYVQHSITAANGDMEGTPVAILEASAAALPVISTRHAGIPDVIIDGETGFLVDEHDVDGMAENMIKLLDNPDLSEKMGKAGRKNIFEKYRMEIHMDNLNKVIHDVIK</sequence>
<dbReference type="Pfam" id="PF13439">
    <property type="entry name" value="Glyco_transf_4"/>
    <property type="match status" value="1"/>
</dbReference>
<dbReference type="InterPro" id="IPR028098">
    <property type="entry name" value="Glyco_trans_4-like_N"/>
</dbReference>
<proteinExistence type="predicted"/>
<keyword evidence="3" id="KW-0808">Transferase</keyword>
<evidence type="ECO:0000313" key="4">
    <source>
        <dbReference type="Proteomes" id="UP000555103"/>
    </source>
</evidence>
<feature type="domain" description="Glycosyltransferase subfamily 4-like N-terminal" evidence="2">
    <location>
        <begin position="69"/>
        <end position="169"/>
    </location>
</feature>
<evidence type="ECO:0000259" key="2">
    <source>
        <dbReference type="Pfam" id="PF13439"/>
    </source>
</evidence>
<feature type="domain" description="Glycosyl transferase family 1" evidence="1">
    <location>
        <begin position="177"/>
        <end position="347"/>
    </location>
</feature>
<gene>
    <name evidence="3" type="ORF">GGR21_000959</name>
</gene>
<dbReference type="InterPro" id="IPR050194">
    <property type="entry name" value="Glycosyltransferase_grp1"/>
</dbReference>
<evidence type="ECO:0000313" key="3">
    <source>
        <dbReference type="EMBL" id="MBB4035070.1"/>
    </source>
</evidence>
<dbReference type="EMBL" id="JACIEP010000003">
    <property type="protein sequence ID" value="MBB4035070.1"/>
    <property type="molecule type" value="Genomic_DNA"/>
</dbReference>